<feature type="domain" description="RRM" evidence="2">
    <location>
        <begin position="708"/>
        <end position="781"/>
    </location>
</feature>
<dbReference type="EMBL" id="JAIWYP010000010">
    <property type="protein sequence ID" value="KAH3755875.1"/>
    <property type="molecule type" value="Genomic_DNA"/>
</dbReference>
<feature type="region of interest" description="Disordered" evidence="1">
    <location>
        <begin position="306"/>
        <end position="331"/>
    </location>
</feature>
<feature type="domain" description="RRM" evidence="2">
    <location>
        <begin position="546"/>
        <end position="621"/>
    </location>
</feature>
<dbReference type="AlphaFoldDB" id="A0A9D4IBV7"/>
<evidence type="ECO:0000256" key="1">
    <source>
        <dbReference type="SAM" id="MobiDB-lite"/>
    </source>
</evidence>
<dbReference type="Proteomes" id="UP000828390">
    <property type="component" value="Unassembled WGS sequence"/>
</dbReference>
<sequence length="893" mass="100563">MDTIQNKCVILKNLPANIGEDGVRKCLERNDFGDFCDLERYAVNDTDVRWIVFFKTSEEAKQCLDRKQLTYLQANETFSIIPDLCSECLIPERWFEQDISCEGETSLGADGWEDVSQECFKSEDLFGSVHRHLSLTSYEQFFENDLTSDDKIHDGDDDHKPNMGIHGNLDNTYETEQQGRMDSASFAEYSVFRTTQKEHNAEPKRVTSQTAQVSETDDKFSGIAGKITDLSEFQDDTESIDTIQVEVPKVTDDSAKGFPPVSMANSPLSPPEQGSDIYKGDSAEKTPGTDSIYLTVTNEAETVVKSSICSDSKPHSEMPTQSVPKSKDMQSSTSELWSLPYGYPMPPMFPFVAHPNVPVTGIGFLPVSTTASPQLPSACPIFVQPYYPGHPGLHPGYPGFYMPYPSYPNFPPHFPPGLLRAPVASPKFNNMNHDSLNSQSQRCEGSTHVKSSINDNTKISLSPELPPKRNKSTTDEEPSVYHEMDVQRDNEVQGDDEEEHIYDSVDSMTMLGSEMFSSNKPKVPPRETQLRVFVEDEDVEAASCPKVTVTGFQADTVNEEMELFFESKSKSGGGDIVAFELSKNKKSVTIEYKNCKDSEDVLRKANKDGGIYYKGTLLKVTNNIVPKMDPVRVFVSGMSDKTTDEIATLFMEAKWRIIPKKILRGKMPGTAVIEFDKQPDFNDLKTMCERHACAEAFWTVSLVELSSKVLVKECNSKTTSESLELYFENRNRSGGGDVLYVEPHHDLSHAFIVCFKHVSDAERVINDDRTHVLDNNTITVSLYYPCLDRDPSEETAIPEPVLIEDLDQYRARFLFESDQQKAKVEASLKDAFGRPVWIVDENGSKLLQIECTDDPKDSSSRPFINHWKERCRERISWIFNELKVDETNVMAIE</sequence>
<keyword evidence="4" id="KW-1185">Reference proteome</keyword>
<proteinExistence type="predicted"/>
<evidence type="ECO:0000259" key="2">
    <source>
        <dbReference type="SMART" id="SM00360"/>
    </source>
</evidence>
<feature type="region of interest" description="Disordered" evidence="1">
    <location>
        <begin position="430"/>
        <end position="480"/>
    </location>
</feature>
<dbReference type="Pfam" id="PF23085">
    <property type="entry name" value="RRM_PARP14_3"/>
    <property type="match status" value="2"/>
</dbReference>
<feature type="region of interest" description="Disordered" evidence="1">
    <location>
        <begin position="195"/>
        <end position="214"/>
    </location>
</feature>
<reference evidence="3" key="2">
    <citation type="submission" date="2020-11" db="EMBL/GenBank/DDBJ databases">
        <authorList>
            <person name="McCartney M.A."/>
            <person name="Auch B."/>
            <person name="Kono T."/>
            <person name="Mallez S."/>
            <person name="Becker A."/>
            <person name="Gohl D.M."/>
            <person name="Silverstein K.A.T."/>
            <person name="Koren S."/>
            <person name="Bechman K.B."/>
            <person name="Herman A."/>
            <person name="Abrahante J.E."/>
            <person name="Garbe J."/>
        </authorList>
    </citation>
    <scope>NUCLEOTIDE SEQUENCE</scope>
    <source>
        <strain evidence="3">Duluth1</strain>
        <tissue evidence="3">Whole animal</tissue>
    </source>
</reference>
<evidence type="ECO:0000313" key="4">
    <source>
        <dbReference type="Proteomes" id="UP000828390"/>
    </source>
</evidence>
<dbReference type="Gene3D" id="3.30.70.330">
    <property type="match status" value="2"/>
</dbReference>
<feature type="region of interest" description="Disordered" evidence="1">
    <location>
        <begin position="252"/>
        <end position="286"/>
    </location>
</feature>
<feature type="compositionally biased region" description="Basic and acidic residues" evidence="1">
    <location>
        <begin position="195"/>
        <end position="205"/>
    </location>
</feature>
<evidence type="ECO:0000313" key="3">
    <source>
        <dbReference type="EMBL" id="KAH3755875.1"/>
    </source>
</evidence>
<gene>
    <name evidence="3" type="ORF">DPMN_190574</name>
</gene>
<reference evidence="3" key="1">
    <citation type="journal article" date="2019" name="bioRxiv">
        <title>The Genome of the Zebra Mussel, Dreissena polymorpha: A Resource for Invasive Species Research.</title>
        <authorList>
            <person name="McCartney M.A."/>
            <person name="Auch B."/>
            <person name="Kono T."/>
            <person name="Mallez S."/>
            <person name="Zhang Y."/>
            <person name="Obille A."/>
            <person name="Becker A."/>
            <person name="Abrahante J.E."/>
            <person name="Garbe J."/>
            <person name="Badalamenti J.P."/>
            <person name="Herman A."/>
            <person name="Mangelson H."/>
            <person name="Liachko I."/>
            <person name="Sullivan S."/>
            <person name="Sone E.D."/>
            <person name="Koren S."/>
            <person name="Silverstein K.A.T."/>
            <person name="Beckman K.B."/>
            <person name="Gohl D.M."/>
        </authorList>
    </citation>
    <scope>NUCLEOTIDE SEQUENCE</scope>
    <source>
        <strain evidence="3">Duluth1</strain>
        <tissue evidence="3">Whole animal</tissue>
    </source>
</reference>
<accession>A0A9D4IBV7</accession>
<organism evidence="3 4">
    <name type="scientific">Dreissena polymorpha</name>
    <name type="common">Zebra mussel</name>
    <name type="synonym">Mytilus polymorpha</name>
    <dbReference type="NCBI Taxonomy" id="45954"/>
    <lineage>
        <taxon>Eukaryota</taxon>
        <taxon>Metazoa</taxon>
        <taxon>Spiralia</taxon>
        <taxon>Lophotrochozoa</taxon>
        <taxon>Mollusca</taxon>
        <taxon>Bivalvia</taxon>
        <taxon>Autobranchia</taxon>
        <taxon>Heteroconchia</taxon>
        <taxon>Euheterodonta</taxon>
        <taxon>Imparidentia</taxon>
        <taxon>Neoheterodontei</taxon>
        <taxon>Myida</taxon>
        <taxon>Dreissenoidea</taxon>
        <taxon>Dreissenidae</taxon>
        <taxon>Dreissena</taxon>
    </lineage>
</organism>
<feature type="non-terminal residue" evidence="3">
    <location>
        <position position="893"/>
    </location>
</feature>
<feature type="compositionally biased region" description="Polar residues" evidence="1">
    <location>
        <begin position="430"/>
        <end position="460"/>
    </location>
</feature>
<comment type="caution">
    <text evidence="3">The sequence shown here is derived from an EMBL/GenBank/DDBJ whole genome shotgun (WGS) entry which is preliminary data.</text>
</comment>
<dbReference type="GO" id="GO:0003723">
    <property type="term" value="F:RNA binding"/>
    <property type="evidence" value="ECO:0007669"/>
    <property type="project" value="InterPro"/>
</dbReference>
<protein>
    <recommendedName>
        <fullName evidence="2">RRM domain-containing protein</fullName>
    </recommendedName>
</protein>
<feature type="compositionally biased region" description="Polar residues" evidence="1">
    <location>
        <begin position="318"/>
        <end position="331"/>
    </location>
</feature>
<name>A0A9D4IBV7_DREPO</name>
<dbReference type="InterPro" id="IPR012677">
    <property type="entry name" value="Nucleotide-bd_a/b_plait_sf"/>
</dbReference>
<dbReference type="InterPro" id="IPR000504">
    <property type="entry name" value="RRM_dom"/>
</dbReference>
<dbReference type="SMART" id="SM00360">
    <property type="entry name" value="RRM"/>
    <property type="match status" value="2"/>
</dbReference>